<dbReference type="InterPro" id="IPR008920">
    <property type="entry name" value="TF_FadR/GntR_C"/>
</dbReference>
<keyword evidence="1" id="KW-0805">Transcription regulation</keyword>
<dbReference type="InterPro" id="IPR000524">
    <property type="entry name" value="Tscrpt_reg_HTH_GntR"/>
</dbReference>
<dbReference type="PRINTS" id="PR00035">
    <property type="entry name" value="HTHGNTR"/>
</dbReference>
<keyword evidence="2" id="KW-0238">DNA-binding</keyword>
<dbReference type="STRING" id="1111735.GCA_000428045_03353"/>
<dbReference type="Pfam" id="PF07729">
    <property type="entry name" value="FCD"/>
    <property type="match status" value="1"/>
</dbReference>
<keyword evidence="3" id="KW-0804">Transcription</keyword>
<dbReference type="InterPro" id="IPR036390">
    <property type="entry name" value="WH_DNA-bd_sf"/>
</dbReference>
<dbReference type="PANTHER" id="PTHR43537">
    <property type="entry name" value="TRANSCRIPTIONAL REGULATOR, GNTR FAMILY"/>
    <property type="match status" value="1"/>
</dbReference>
<dbReference type="GO" id="GO:0003700">
    <property type="term" value="F:DNA-binding transcription factor activity"/>
    <property type="evidence" value="ECO:0007669"/>
    <property type="project" value="InterPro"/>
</dbReference>
<dbReference type="RefSeq" id="WP_273437321.1">
    <property type="nucleotide sequence ID" value="NZ_PKUN01000001.1"/>
</dbReference>
<comment type="caution">
    <text evidence="5">The sequence shown here is derived from an EMBL/GenBank/DDBJ whole genome shotgun (WGS) entry which is preliminary data.</text>
</comment>
<dbReference type="GO" id="GO:0003677">
    <property type="term" value="F:DNA binding"/>
    <property type="evidence" value="ECO:0007669"/>
    <property type="project" value="UniProtKB-KW"/>
</dbReference>
<dbReference type="Gene3D" id="1.20.120.530">
    <property type="entry name" value="GntR ligand-binding domain-like"/>
    <property type="match status" value="1"/>
</dbReference>
<protein>
    <submittedName>
        <fullName evidence="5">Transcriptional regulator PdhR</fullName>
    </submittedName>
</protein>
<evidence type="ECO:0000256" key="2">
    <source>
        <dbReference type="ARBA" id="ARBA00023125"/>
    </source>
</evidence>
<dbReference type="SUPFAM" id="SSF46785">
    <property type="entry name" value="Winged helix' DNA-binding domain"/>
    <property type="match status" value="1"/>
</dbReference>
<evidence type="ECO:0000256" key="3">
    <source>
        <dbReference type="ARBA" id="ARBA00023163"/>
    </source>
</evidence>
<dbReference type="PANTHER" id="PTHR43537:SF18">
    <property type="entry name" value="L-LACTATE DEHYDROGENASE OPERON REGULATORY PROTEIN-RELATED"/>
    <property type="match status" value="1"/>
</dbReference>
<dbReference type="InterPro" id="IPR011711">
    <property type="entry name" value="GntR_C"/>
</dbReference>
<dbReference type="SMART" id="SM00895">
    <property type="entry name" value="FCD"/>
    <property type="match status" value="1"/>
</dbReference>
<name>A0A2N6D1G8_9GAMM</name>
<sequence length="246" mass="27815">MKQQRLSDQIAEKLETMIAEGDLKPGEKLPAERDLAQRLEVSRPSLREAIQKLNSKGLLSTRHGGGTYVCESLEPSFVDPLITLLREMPESRFDVLEIRHALEGTAAYYAALRGTGEDKEKIRRCFDVMIKNHGSPDPMDEARADAAFHLSIVEASHNLVLLHVMRGLFTLLQSSISHNLDKLYTLPRVFEPLSHQHELLMNSVVEGDAEKARQAAQEHLVFVEESLQQIDREEVRKQRSLRGLST</sequence>
<dbReference type="Gene3D" id="1.10.10.10">
    <property type="entry name" value="Winged helix-like DNA-binding domain superfamily/Winged helix DNA-binding domain"/>
    <property type="match status" value="1"/>
</dbReference>
<dbReference type="SMART" id="SM00345">
    <property type="entry name" value="HTH_GNTR"/>
    <property type="match status" value="1"/>
</dbReference>
<dbReference type="EMBL" id="PKUN01000001">
    <property type="protein sequence ID" value="PLX63541.1"/>
    <property type="molecule type" value="Genomic_DNA"/>
</dbReference>
<proteinExistence type="predicted"/>
<evidence type="ECO:0000256" key="1">
    <source>
        <dbReference type="ARBA" id="ARBA00023015"/>
    </source>
</evidence>
<accession>A0A2N6D1G8</accession>
<dbReference type="SUPFAM" id="SSF48008">
    <property type="entry name" value="GntR ligand-binding domain-like"/>
    <property type="match status" value="1"/>
</dbReference>
<evidence type="ECO:0000259" key="4">
    <source>
        <dbReference type="PROSITE" id="PS50949"/>
    </source>
</evidence>
<dbReference type="Proteomes" id="UP000235015">
    <property type="component" value="Unassembled WGS sequence"/>
</dbReference>
<dbReference type="AlphaFoldDB" id="A0A2N6D1G8"/>
<gene>
    <name evidence="5" type="primary">pdhR</name>
    <name evidence="5" type="ORF">C0630_01160</name>
</gene>
<evidence type="ECO:0000313" key="5">
    <source>
        <dbReference type="EMBL" id="PLX63541.1"/>
    </source>
</evidence>
<organism evidence="5 6">
    <name type="scientific">Sedimenticola selenatireducens</name>
    <dbReference type="NCBI Taxonomy" id="191960"/>
    <lineage>
        <taxon>Bacteria</taxon>
        <taxon>Pseudomonadati</taxon>
        <taxon>Pseudomonadota</taxon>
        <taxon>Gammaproteobacteria</taxon>
        <taxon>Chromatiales</taxon>
        <taxon>Sedimenticolaceae</taxon>
        <taxon>Sedimenticola</taxon>
    </lineage>
</organism>
<dbReference type="InterPro" id="IPR036388">
    <property type="entry name" value="WH-like_DNA-bd_sf"/>
</dbReference>
<dbReference type="Pfam" id="PF00392">
    <property type="entry name" value="GntR"/>
    <property type="match status" value="1"/>
</dbReference>
<dbReference type="PROSITE" id="PS50949">
    <property type="entry name" value="HTH_GNTR"/>
    <property type="match status" value="1"/>
</dbReference>
<feature type="domain" description="HTH gntR-type" evidence="4">
    <location>
        <begin position="4"/>
        <end position="72"/>
    </location>
</feature>
<reference evidence="5 6" key="1">
    <citation type="submission" date="2017-11" db="EMBL/GenBank/DDBJ databases">
        <title>Genome-resolved metagenomics identifies genetic mobility, metabolic interactions, and unexpected diversity in perchlorate-reducing communities.</title>
        <authorList>
            <person name="Barnum T.P."/>
            <person name="Figueroa I.A."/>
            <person name="Carlstrom C.I."/>
            <person name="Lucas L.N."/>
            <person name="Engelbrektson A.L."/>
            <person name="Coates J.D."/>
        </authorList>
    </citation>
    <scope>NUCLEOTIDE SEQUENCE [LARGE SCALE GENOMIC DNA]</scope>
    <source>
        <strain evidence="5">BM301</strain>
    </source>
</reference>
<dbReference type="CDD" id="cd07377">
    <property type="entry name" value="WHTH_GntR"/>
    <property type="match status" value="1"/>
</dbReference>
<evidence type="ECO:0000313" key="6">
    <source>
        <dbReference type="Proteomes" id="UP000235015"/>
    </source>
</evidence>